<protein>
    <recommendedName>
        <fullName evidence="3">Short-chain dehydrogenase</fullName>
    </recommendedName>
</protein>
<dbReference type="PANTHER" id="PTHR42879">
    <property type="entry name" value="3-OXOACYL-(ACYL-CARRIER-PROTEIN) REDUCTASE"/>
    <property type="match status" value="1"/>
</dbReference>
<dbReference type="PRINTS" id="PR00081">
    <property type="entry name" value="GDHRDH"/>
</dbReference>
<dbReference type="EMBL" id="UINC01001868">
    <property type="protein sequence ID" value="SUZ90119.1"/>
    <property type="molecule type" value="Genomic_DNA"/>
</dbReference>
<dbReference type="AlphaFoldDB" id="A0A381RGU8"/>
<proteinExistence type="inferred from homology"/>
<gene>
    <name evidence="2" type="ORF">METZ01_LOCUS42973</name>
</gene>
<comment type="similarity">
    <text evidence="1">Belongs to the short-chain dehydrogenases/reductases (SDR) family.</text>
</comment>
<reference evidence="2" key="1">
    <citation type="submission" date="2018-05" db="EMBL/GenBank/DDBJ databases">
        <authorList>
            <person name="Lanie J.A."/>
            <person name="Ng W.-L."/>
            <person name="Kazmierczak K.M."/>
            <person name="Andrzejewski T.M."/>
            <person name="Davidsen T.M."/>
            <person name="Wayne K.J."/>
            <person name="Tettelin H."/>
            <person name="Glass J.I."/>
            <person name="Rusch D."/>
            <person name="Podicherti R."/>
            <person name="Tsui H.-C.T."/>
            <person name="Winkler M.E."/>
        </authorList>
    </citation>
    <scope>NUCLEOTIDE SEQUENCE</scope>
</reference>
<dbReference type="InterPro" id="IPR050259">
    <property type="entry name" value="SDR"/>
</dbReference>
<dbReference type="PANTHER" id="PTHR42879:SF2">
    <property type="entry name" value="3-OXOACYL-[ACYL-CARRIER-PROTEIN] REDUCTASE FABG"/>
    <property type="match status" value="1"/>
</dbReference>
<name>A0A381RGU8_9ZZZZ</name>
<accession>A0A381RGU8</accession>
<dbReference type="SUPFAM" id="SSF51735">
    <property type="entry name" value="NAD(P)-binding Rossmann-fold domains"/>
    <property type="match status" value="1"/>
</dbReference>
<dbReference type="InterPro" id="IPR002347">
    <property type="entry name" value="SDR_fam"/>
</dbReference>
<dbReference type="InterPro" id="IPR036291">
    <property type="entry name" value="NAD(P)-bd_dom_sf"/>
</dbReference>
<dbReference type="Pfam" id="PF13561">
    <property type="entry name" value="adh_short_C2"/>
    <property type="match status" value="1"/>
</dbReference>
<evidence type="ECO:0000256" key="1">
    <source>
        <dbReference type="ARBA" id="ARBA00006484"/>
    </source>
</evidence>
<dbReference type="FunFam" id="3.40.50.720:FF:000084">
    <property type="entry name" value="Short-chain dehydrogenase reductase"/>
    <property type="match status" value="1"/>
</dbReference>
<organism evidence="2">
    <name type="scientific">marine metagenome</name>
    <dbReference type="NCBI Taxonomy" id="408172"/>
    <lineage>
        <taxon>unclassified sequences</taxon>
        <taxon>metagenomes</taxon>
        <taxon>ecological metagenomes</taxon>
    </lineage>
</organism>
<evidence type="ECO:0000313" key="2">
    <source>
        <dbReference type="EMBL" id="SUZ90119.1"/>
    </source>
</evidence>
<evidence type="ECO:0008006" key="3">
    <source>
        <dbReference type="Google" id="ProtNLM"/>
    </source>
</evidence>
<dbReference type="Gene3D" id="3.40.50.720">
    <property type="entry name" value="NAD(P)-binding Rossmann-like Domain"/>
    <property type="match status" value="1"/>
</dbReference>
<dbReference type="PRINTS" id="PR00080">
    <property type="entry name" value="SDRFAMILY"/>
</dbReference>
<sequence>MDLGLKGKVAIITGGSDGIGKAAATSMASEGAKVAIVGRTQSKIDAAVADITSESGGSVFGVTADVSIESDVQAMVRKVVEKFGGVDILVNNAGTSSSTTLENMTDNDLKVDFGIKIYGAIYCTRAVLPHLKASGSGAIVNTTTPGGKASSPGAQPTSLSRSAGISLTKSWAGELAEHNIRVNTICVGVLKSGQHRTRWEAMHAENPGYSLEDHWESFGSSVPLGRIGEAKEAGEVICFLASARASYITGTAINVDGGAAPVV</sequence>